<comment type="domain">
    <text evidence="8">The N-terminal region contains the highly conserved SGGXDS motif, predicted to be a P-loop motif involved in ATP binding.</text>
</comment>
<sequence>MSLLQRFQQYVSDHKLFSPGDTLLLAVSGGIDSVVLCELCKQAGYSFLIAHCNFKLRGNESERDAAFVQQLAQHYQVPFLKKEFDTAEFAEKNKLSIQEAARELRYGWFAEILKSEVGSKKYENPEPGALNPERGTPNPESSAVYLLPSAVCRLPSAVLTAHHLDDNIETMLMHFFRGTGIHGLRGMLPKQGHIVRPLLFARKQELKQFATDNQLNWVEDSSNALDKYSRNYFRNQLIPLVQHIYPEAENNLAANLRRFADMELLYEQAVTLHKKKLLEYKGEEIHIPVLKLQKSEPLHAIVYEIIRNYGFSPAQVEEVIKLLGSESGRYVQSATHRIIKNRRWLIIAPIQLEQAQTLVIDADEERLVFENGALELEQVENKNIQLVNDPAIALIDKSTLQFPLLLRKWKRGDYFYPLGLKKKKKLARFFIDQKLSMTDKEKVWVLESNKKILWVVGLRIDDRFKITDSTKQVLRIQLKNNG</sequence>
<protein>
    <recommendedName>
        <fullName evidence="8">tRNA(Ile)-lysidine synthase</fullName>
        <ecNumber evidence="8">6.3.4.19</ecNumber>
    </recommendedName>
    <alternativeName>
        <fullName evidence="8">tRNA(Ile)-2-lysyl-cytidine synthase</fullName>
    </alternativeName>
    <alternativeName>
        <fullName evidence="8">tRNA(Ile)-lysidine synthetase</fullName>
    </alternativeName>
</protein>
<dbReference type="GO" id="GO:0032267">
    <property type="term" value="F:tRNA(Ile)-lysidine synthase activity"/>
    <property type="evidence" value="ECO:0007669"/>
    <property type="project" value="UniProtKB-EC"/>
</dbReference>
<keyword evidence="5 8" id="KW-0547">Nucleotide-binding</keyword>
<comment type="similarity">
    <text evidence="8">Belongs to the tRNA(Ile)-lysidine synthase family.</text>
</comment>
<evidence type="ECO:0000256" key="6">
    <source>
        <dbReference type="ARBA" id="ARBA00022840"/>
    </source>
</evidence>
<dbReference type="PANTHER" id="PTHR43033:SF1">
    <property type="entry name" value="TRNA(ILE)-LYSIDINE SYNTHASE-RELATED"/>
    <property type="match status" value="1"/>
</dbReference>
<dbReference type="RefSeq" id="WP_209140966.1">
    <property type="nucleotide sequence ID" value="NZ_JAGHKO010000005.1"/>
</dbReference>
<dbReference type="InterPro" id="IPR012796">
    <property type="entry name" value="Lysidine-tRNA-synth_C"/>
</dbReference>
<dbReference type="InterPro" id="IPR012094">
    <property type="entry name" value="tRNA_Ile_lys_synt"/>
</dbReference>
<evidence type="ECO:0000256" key="2">
    <source>
        <dbReference type="ARBA" id="ARBA00022490"/>
    </source>
</evidence>
<proteinExistence type="inferred from homology"/>
<dbReference type="EMBL" id="JAGHKO010000005">
    <property type="protein sequence ID" value="MBO9202911.1"/>
    <property type="molecule type" value="Genomic_DNA"/>
</dbReference>
<comment type="subcellular location">
    <subcellularLocation>
        <location evidence="1 8">Cytoplasm</location>
    </subcellularLocation>
</comment>
<dbReference type="EC" id="6.3.4.19" evidence="8"/>
<keyword evidence="11" id="KW-1185">Reference proteome</keyword>
<evidence type="ECO:0000256" key="4">
    <source>
        <dbReference type="ARBA" id="ARBA00022694"/>
    </source>
</evidence>
<evidence type="ECO:0000256" key="8">
    <source>
        <dbReference type="HAMAP-Rule" id="MF_01161"/>
    </source>
</evidence>
<dbReference type="Pfam" id="PF01171">
    <property type="entry name" value="ATP_bind_3"/>
    <property type="match status" value="2"/>
</dbReference>
<dbReference type="HAMAP" id="MF_01161">
    <property type="entry name" value="tRNA_Ile_lys_synt"/>
    <property type="match status" value="1"/>
</dbReference>
<gene>
    <name evidence="8 10" type="primary">tilS</name>
    <name evidence="10" type="ORF">J7I42_21655</name>
</gene>
<evidence type="ECO:0000256" key="3">
    <source>
        <dbReference type="ARBA" id="ARBA00022598"/>
    </source>
</evidence>
<evidence type="ECO:0000313" key="10">
    <source>
        <dbReference type="EMBL" id="MBO9202911.1"/>
    </source>
</evidence>
<dbReference type="NCBIfam" id="TIGR02433">
    <property type="entry name" value="lysidine_TilS_C"/>
    <property type="match status" value="1"/>
</dbReference>
<keyword evidence="2 8" id="KW-0963">Cytoplasm</keyword>
<dbReference type="InterPro" id="IPR014729">
    <property type="entry name" value="Rossmann-like_a/b/a_fold"/>
</dbReference>
<dbReference type="InterPro" id="IPR012795">
    <property type="entry name" value="tRNA_Ile_lys_synt_N"/>
</dbReference>
<feature type="binding site" evidence="8">
    <location>
        <begin position="28"/>
        <end position="33"/>
    </location>
    <ligand>
        <name>ATP</name>
        <dbReference type="ChEBI" id="CHEBI:30616"/>
    </ligand>
</feature>
<evidence type="ECO:0000256" key="7">
    <source>
        <dbReference type="ARBA" id="ARBA00048539"/>
    </source>
</evidence>
<dbReference type="Gene3D" id="3.40.50.620">
    <property type="entry name" value="HUPs"/>
    <property type="match status" value="1"/>
</dbReference>
<feature type="domain" description="Lysidine-tRNA(Ile) synthetase C-terminal" evidence="9">
    <location>
        <begin position="404"/>
        <end position="476"/>
    </location>
</feature>
<evidence type="ECO:0000259" key="9">
    <source>
        <dbReference type="SMART" id="SM00977"/>
    </source>
</evidence>
<reference evidence="10 11" key="1">
    <citation type="submission" date="2021-03" db="EMBL/GenBank/DDBJ databases">
        <title>Assistant Professor.</title>
        <authorList>
            <person name="Huq M.A."/>
        </authorList>
    </citation>
    <scope>NUCLEOTIDE SEQUENCE [LARGE SCALE GENOMIC DNA]</scope>
    <source>
        <strain evidence="10 11">MAH-29</strain>
    </source>
</reference>
<evidence type="ECO:0000313" key="11">
    <source>
        <dbReference type="Proteomes" id="UP000677244"/>
    </source>
</evidence>
<name>A0ABS3YYA6_9BACT</name>
<dbReference type="Pfam" id="PF11734">
    <property type="entry name" value="TilS_C"/>
    <property type="match status" value="1"/>
</dbReference>
<accession>A0ABS3YYA6</accession>
<keyword evidence="4 8" id="KW-0819">tRNA processing</keyword>
<organism evidence="10 11">
    <name type="scientific">Niastella soli</name>
    <dbReference type="NCBI Taxonomy" id="2821487"/>
    <lineage>
        <taxon>Bacteria</taxon>
        <taxon>Pseudomonadati</taxon>
        <taxon>Bacteroidota</taxon>
        <taxon>Chitinophagia</taxon>
        <taxon>Chitinophagales</taxon>
        <taxon>Chitinophagaceae</taxon>
        <taxon>Niastella</taxon>
    </lineage>
</organism>
<comment type="caution">
    <text evidence="10">The sequence shown here is derived from an EMBL/GenBank/DDBJ whole genome shotgun (WGS) entry which is preliminary data.</text>
</comment>
<comment type="catalytic activity">
    <reaction evidence="7 8">
        <text>cytidine(34) in tRNA(Ile2) + L-lysine + ATP = lysidine(34) in tRNA(Ile2) + AMP + diphosphate + H(+)</text>
        <dbReference type="Rhea" id="RHEA:43744"/>
        <dbReference type="Rhea" id="RHEA-COMP:10625"/>
        <dbReference type="Rhea" id="RHEA-COMP:10670"/>
        <dbReference type="ChEBI" id="CHEBI:15378"/>
        <dbReference type="ChEBI" id="CHEBI:30616"/>
        <dbReference type="ChEBI" id="CHEBI:32551"/>
        <dbReference type="ChEBI" id="CHEBI:33019"/>
        <dbReference type="ChEBI" id="CHEBI:82748"/>
        <dbReference type="ChEBI" id="CHEBI:83665"/>
        <dbReference type="ChEBI" id="CHEBI:456215"/>
        <dbReference type="EC" id="6.3.4.19"/>
    </reaction>
</comment>
<evidence type="ECO:0000256" key="1">
    <source>
        <dbReference type="ARBA" id="ARBA00004496"/>
    </source>
</evidence>
<dbReference type="SUPFAM" id="SSF52402">
    <property type="entry name" value="Adenine nucleotide alpha hydrolases-like"/>
    <property type="match status" value="1"/>
</dbReference>
<dbReference type="InterPro" id="IPR011063">
    <property type="entry name" value="TilS/TtcA_N"/>
</dbReference>
<evidence type="ECO:0000256" key="5">
    <source>
        <dbReference type="ARBA" id="ARBA00022741"/>
    </source>
</evidence>
<keyword evidence="6 8" id="KW-0067">ATP-binding</keyword>
<dbReference type="SUPFAM" id="SSF56037">
    <property type="entry name" value="PheT/TilS domain"/>
    <property type="match status" value="1"/>
</dbReference>
<dbReference type="PANTHER" id="PTHR43033">
    <property type="entry name" value="TRNA(ILE)-LYSIDINE SYNTHASE-RELATED"/>
    <property type="match status" value="1"/>
</dbReference>
<comment type="function">
    <text evidence="8">Ligates lysine onto the cytidine present at position 34 of the AUA codon-specific tRNA(Ile) that contains the anticodon CAU, in an ATP-dependent manner. Cytidine is converted to lysidine, thus changing the amino acid specificity of the tRNA from methionine to isoleucine.</text>
</comment>
<dbReference type="SMART" id="SM00977">
    <property type="entry name" value="TilS_C"/>
    <property type="match status" value="1"/>
</dbReference>
<dbReference type="Proteomes" id="UP000677244">
    <property type="component" value="Unassembled WGS sequence"/>
</dbReference>
<keyword evidence="3 8" id="KW-0436">Ligase</keyword>
<dbReference type="CDD" id="cd01992">
    <property type="entry name" value="TilS_N"/>
    <property type="match status" value="1"/>
</dbReference>